<gene>
    <name evidence="2" type="ORF">ABVT11_19915</name>
</gene>
<dbReference type="EMBL" id="JBEWLZ010000021">
    <property type="protein sequence ID" value="MET1492114.1"/>
    <property type="molecule type" value="Genomic_DNA"/>
</dbReference>
<feature type="transmembrane region" description="Helical" evidence="1">
    <location>
        <begin position="25"/>
        <end position="50"/>
    </location>
</feature>
<evidence type="ECO:0000313" key="3">
    <source>
        <dbReference type="Proteomes" id="UP001548590"/>
    </source>
</evidence>
<evidence type="ECO:0000256" key="1">
    <source>
        <dbReference type="SAM" id="Phobius"/>
    </source>
</evidence>
<keyword evidence="1" id="KW-0472">Membrane</keyword>
<keyword evidence="1" id="KW-0812">Transmembrane</keyword>
<evidence type="ECO:0000313" key="2">
    <source>
        <dbReference type="EMBL" id="MET1492114.1"/>
    </source>
</evidence>
<dbReference type="Proteomes" id="UP001548590">
    <property type="component" value="Unassembled WGS sequence"/>
</dbReference>
<protein>
    <recommendedName>
        <fullName evidence="4">DUF4234 domain-containing protein</fullName>
    </recommendedName>
</protein>
<feature type="transmembrane region" description="Helical" evidence="1">
    <location>
        <begin position="101"/>
        <end position="119"/>
    </location>
</feature>
<reference evidence="2 3" key="1">
    <citation type="submission" date="2024-07" db="EMBL/GenBank/DDBJ databases">
        <title>Uliginosibacterium paludis KCTC:42655.</title>
        <authorList>
            <person name="Kim M.K."/>
        </authorList>
    </citation>
    <scope>NUCLEOTIDE SEQUENCE [LARGE SCALE GENOMIC DNA]</scope>
    <source>
        <strain evidence="2 3">KCTC 42655</strain>
    </source>
</reference>
<comment type="caution">
    <text evidence="2">The sequence shown here is derived from an EMBL/GenBank/DDBJ whole genome shotgun (WGS) entry which is preliminary data.</text>
</comment>
<proteinExistence type="predicted"/>
<evidence type="ECO:0008006" key="4">
    <source>
        <dbReference type="Google" id="ProtNLM"/>
    </source>
</evidence>
<feature type="transmembrane region" description="Helical" evidence="1">
    <location>
        <begin position="171"/>
        <end position="191"/>
    </location>
</feature>
<keyword evidence="1" id="KW-1133">Transmembrane helix</keyword>
<organism evidence="2 3">
    <name type="scientific">Uliginosibacterium paludis</name>
    <dbReference type="NCBI Taxonomy" id="1615952"/>
    <lineage>
        <taxon>Bacteria</taxon>
        <taxon>Pseudomonadati</taxon>
        <taxon>Pseudomonadota</taxon>
        <taxon>Betaproteobacteria</taxon>
        <taxon>Rhodocyclales</taxon>
        <taxon>Zoogloeaceae</taxon>
        <taxon>Uliginosibacterium</taxon>
    </lineage>
</organism>
<feature type="transmembrane region" description="Helical" evidence="1">
    <location>
        <begin position="131"/>
        <end position="151"/>
    </location>
</feature>
<keyword evidence="3" id="KW-1185">Reference proteome</keyword>
<name>A0ABV2CVZ8_9RHOO</name>
<dbReference type="RefSeq" id="WP_345927925.1">
    <property type="nucleotide sequence ID" value="NZ_JBDIVF010000005.1"/>
</dbReference>
<sequence length="192" mass="21211">MTDNLYAPPAAPVADTDQPGMRADFYIVSISKLSTLYLATGGMYAIFWFYRNWKNYRDATDDNIWPMARALFNYFFVHSLFRRVHDHAESRGVTLDWRPGLHATLLVVMLLISGALDRAAVKGVGSPLTDILSWLALLPLLALFAHAQRQINMACGDAEGRSNGELSGANYLWIAIGAVIWIFALIGAFAGA</sequence>
<accession>A0ABV2CVZ8</accession>